<dbReference type="PROSITE" id="PS50931">
    <property type="entry name" value="HTH_LYSR"/>
    <property type="match status" value="1"/>
</dbReference>
<dbReference type="Gene3D" id="1.10.10.10">
    <property type="entry name" value="Winged helix-like DNA-binding domain superfamily/Winged helix DNA-binding domain"/>
    <property type="match status" value="1"/>
</dbReference>
<name>A0A1C3HG02_SERMA</name>
<reference evidence="6" key="1">
    <citation type="submission" date="2016-05" db="EMBL/GenBank/DDBJ databases">
        <authorList>
            <person name="Cock P.J.A."/>
            <person name="Cock P.J.A."/>
        </authorList>
    </citation>
    <scope>NUCLEOTIDE SEQUENCE</scope>
    <source>
        <strain evidence="6">PWN146_assembly</strain>
    </source>
</reference>
<dbReference type="Pfam" id="PF03466">
    <property type="entry name" value="LysR_substrate"/>
    <property type="match status" value="1"/>
</dbReference>
<keyword evidence="3" id="KW-0238">DNA-binding</keyword>
<gene>
    <name evidence="6" type="primary">gcvA_7</name>
    <name evidence="6" type="ORF">PWN146_02675</name>
</gene>
<dbReference type="InterPro" id="IPR058163">
    <property type="entry name" value="LysR-type_TF_proteobact-type"/>
</dbReference>
<sequence length="298" mass="32602">MFATLPVNALRTFESAARLRSFKLAAAELAVTPTAISHQIKALEQQLGFALFERVPRGVRLTPKGETLFAGVHGALLDVAATLEGLRPQPSTGSLCVSVTHSFAALWLVPRLGRFYQAYPHYLVRLEACAEVIDLQQDASVDVAVRYSRAHYPALHQTARLEESFGVYAAPGLVAAPPENPVLITVKWGDSALYDSGWHDWCRAAGVDWWQRHAAMRSYHEEHYALQAAVAGQGLVLASSVMVSDMVDNGLLVAYRPEVRVPGAAYSVLCAPGRERHPPVRAFLAWLQQELPQANGTK</sequence>
<dbReference type="SUPFAM" id="SSF53850">
    <property type="entry name" value="Periplasmic binding protein-like II"/>
    <property type="match status" value="1"/>
</dbReference>
<dbReference type="FunFam" id="1.10.10.10:FF:000038">
    <property type="entry name" value="Glycine cleavage system transcriptional activator"/>
    <property type="match status" value="1"/>
</dbReference>
<dbReference type="GO" id="GO:0003700">
    <property type="term" value="F:DNA-binding transcription factor activity"/>
    <property type="evidence" value="ECO:0007669"/>
    <property type="project" value="InterPro"/>
</dbReference>
<evidence type="ECO:0000256" key="4">
    <source>
        <dbReference type="ARBA" id="ARBA00023163"/>
    </source>
</evidence>
<dbReference type="InterPro" id="IPR036388">
    <property type="entry name" value="WH-like_DNA-bd_sf"/>
</dbReference>
<protein>
    <submittedName>
        <fullName evidence="6">Glycine cleavage system transcriptional activator</fullName>
    </submittedName>
</protein>
<keyword evidence="4" id="KW-0804">Transcription</keyword>
<dbReference type="InterPro" id="IPR005119">
    <property type="entry name" value="LysR_subst-bd"/>
</dbReference>
<dbReference type="SUPFAM" id="SSF46785">
    <property type="entry name" value="Winged helix' DNA-binding domain"/>
    <property type="match status" value="1"/>
</dbReference>
<dbReference type="InterPro" id="IPR036390">
    <property type="entry name" value="WH_DNA-bd_sf"/>
</dbReference>
<evidence type="ECO:0000256" key="3">
    <source>
        <dbReference type="ARBA" id="ARBA00023125"/>
    </source>
</evidence>
<feature type="domain" description="HTH lysR-type" evidence="5">
    <location>
        <begin position="5"/>
        <end position="62"/>
    </location>
</feature>
<dbReference type="AlphaFoldDB" id="A0A1C3HG02"/>
<keyword evidence="2" id="KW-0805">Transcription regulation</keyword>
<evidence type="ECO:0000313" key="6">
    <source>
        <dbReference type="EMBL" id="SAY43979.1"/>
    </source>
</evidence>
<dbReference type="GO" id="GO:0043565">
    <property type="term" value="F:sequence-specific DNA binding"/>
    <property type="evidence" value="ECO:0007669"/>
    <property type="project" value="TreeGrafter"/>
</dbReference>
<dbReference type="Gene3D" id="3.40.190.10">
    <property type="entry name" value="Periplasmic binding protein-like II"/>
    <property type="match status" value="2"/>
</dbReference>
<dbReference type="PANTHER" id="PTHR30537">
    <property type="entry name" value="HTH-TYPE TRANSCRIPTIONAL REGULATOR"/>
    <property type="match status" value="1"/>
</dbReference>
<dbReference type="PRINTS" id="PR00039">
    <property type="entry name" value="HTHLYSR"/>
</dbReference>
<evidence type="ECO:0000256" key="1">
    <source>
        <dbReference type="ARBA" id="ARBA00009437"/>
    </source>
</evidence>
<dbReference type="InterPro" id="IPR000847">
    <property type="entry name" value="LysR_HTH_N"/>
</dbReference>
<evidence type="ECO:0000259" key="5">
    <source>
        <dbReference type="PROSITE" id="PS50931"/>
    </source>
</evidence>
<proteinExistence type="inferred from homology"/>
<dbReference type="EMBL" id="LT575490">
    <property type="protein sequence ID" value="SAY43979.1"/>
    <property type="molecule type" value="Genomic_DNA"/>
</dbReference>
<evidence type="ECO:0000256" key="2">
    <source>
        <dbReference type="ARBA" id="ARBA00023015"/>
    </source>
</evidence>
<dbReference type="Pfam" id="PF00126">
    <property type="entry name" value="HTH_1"/>
    <property type="match status" value="1"/>
</dbReference>
<comment type="similarity">
    <text evidence="1">Belongs to the LysR transcriptional regulatory family.</text>
</comment>
<dbReference type="PANTHER" id="PTHR30537:SF26">
    <property type="entry name" value="GLYCINE CLEAVAGE SYSTEM TRANSCRIPTIONAL ACTIVATOR"/>
    <property type="match status" value="1"/>
</dbReference>
<dbReference type="GO" id="GO:0006351">
    <property type="term" value="P:DNA-templated transcription"/>
    <property type="evidence" value="ECO:0007669"/>
    <property type="project" value="TreeGrafter"/>
</dbReference>
<organism evidence="6">
    <name type="scientific">Serratia marcescens</name>
    <dbReference type="NCBI Taxonomy" id="615"/>
    <lineage>
        <taxon>Bacteria</taxon>
        <taxon>Pseudomonadati</taxon>
        <taxon>Pseudomonadota</taxon>
        <taxon>Gammaproteobacteria</taxon>
        <taxon>Enterobacterales</taxon>
        <taxon>Yersiniaceae</taxon>
        <taxon>Serratia</taxon>
    </lineage>
</organism>
<accession>A0A1C3HG02</accession>